<feature type="region of interest" description="Disordered" evidence="1">
    <location>
        <begin position="186"/>
        <end position="218"/>
    </location>
</feature>
<reference evidence="2" key="2">
    <citation type="submission" date="2020-09" db="EMBL/GenBank/DDBJ databases">
        <authorList>
            <person name="Sun Q."/>
            <person name="Ohkuma M."/>
        </authorList>
    </citation>
    <scope>NUCLEOTIDE SEQUENCE</scope>
    <source>
        <strain evidence="2">JCM 4815</strain>
    </source>
</reference>
<proteinExistence type="predicted"/>
<name>A0A918UYR1_9ACTN</name>
<protein>
    <submittedName>
        <fullName evidence="2">Uncharacterized protein</fullName>
    </submittedName>
</protein>
<evidence type="ECO:0000313" key="2">
    <source>
        <dbReference type="EMBL" id="GGZ42815.1"/>
    </source>
</evidence>
<reference evidence="2" key="1">
    <citation type="journal article" date="2014" name="Int. J. Syst. Evol. Microbiol.">
        <title>Complete genome sequence of Corynebacterium casei LMG S-19264T (=DSM 44701T), isolated from a smear-ripened cheese.</title>
        <authorList>
            <consortium name="US DOE Joint Genome Institute (JGI-PGF)"/>
            <person name="Walter F."/>
            <person name="Albersmeier A."/>
            <person name="Kalinowski J."/>
            <person name="Ruckert C."/>
        </authorList>
    </citation>
    <scope>NUCLEOTIDE SEQUENCE</scope>
    <source>
        <strain evidence="2">JCM 4815</strain>
    </source>
</reference>
<dbReference type="EMBL" id="BMVW01000028">
    <property type="protein sequence ID" value="GGZ42815.1"/>
    <property type="molecule type" value="Genomic_DNA"/>
</dbReference>
<comment type="caution">
    <text evidence="2">The sequence shown here is derived from an EMBL/GenBank/DDBJ whole genome shotgun (WGS) entry which is preliminary data.</text>
</comment>
<feature type="region of interest" description="Disordered" evidence="1">
    <location>
        <begin position="46"/>
        <end position="131"/>
    </location>
</feature>
<accession>A0A918UYR1</accession>
<dbReference type="Proteomes" id="UP000622166">
    <property type="component" value="Unassembled WGS sequence"/>
</dbReference>
<evidence type="ECO:0000256" key="1">
    <source>
        <dbReference type="SAM" id="MobiDB-lite"/>
    </source>
</evidence>
<keyword evidence="3" id="KW-1185">Reference proteome</keyword>
<gene>
    <name evidence="2" type="ORF">GCM10010365_74450</name>
</gene>
<feature type="compositionally biased region" description="Low complexity" evidence="1">
    <location>
        <begin position="78"/>
        <end position="92"/>
    </location>
</feature>
<feature type="compositionally biased region" description="Basic and acidic residues" evidence="1">
    <location>
        <begin position="186"/>
        <end position="195"/>
    </location>
</feature>
<evidence type="ECO:0000313" key="3">
    <source>
        <dbReference type="Proteomes" id="UP000622166"/>
    </source>
</evidence>
<feature type="compositionally biased region" description="Basic residues" evidence="1">
    <location>
        <begin position="110"/>
        <end position="128"/>
    </location>
</feature>
<dbReference type="AlphaFoldDB" id="A0A918UYR1"/>
<sequence>MEVHDIVRIEWRVEAIALRTRCGWSPLGALHRVGSAFHRAQLNAPRALVRTRAPPPGTSGARGARRPPHVGLYDPRVGQTPAQKAAKAARGQQPKKRPGKAQREAIKRAQAAKKKAGAGKPAAKKTAAKKAVPLPRGSVRAACPGTCRACFKDYAKGEVITKVTDGWGHPGCVPRQLSAAEREFARNKARIESGETFRGQKPSDWRRGASPSGTRPAR</sequence>
<organism evidence="2 3">
    <name type="scientific">Streptomyces poonensis</name>
    <dbReference type="NCBI Taxonomy" id="68255"/>
    <lineage>
        <taxon>Bacteria</taxon>
        <taxon>Bacillati</taxon>
        <taxon>Actinomycetota</taxon>
        <taxon>Actinomycetes</taxon>
        <taxon>Kitasatosporales</taxon>
        <taxon>Streptomycetaceae</taxon>
        <taxon>Streptomyces</taxon>
    </lineage>
</organism>